<dbReference type="InterPro" id="IPR050704">
    <property type="entry name" value="Peptidase_C85-like"/>
</dbReference>
<dbReference type="PANTHER" id="PTHR12419:SF101">
    <property type="entry name" value="OTU DOMAIN-CONTAINING PROTEIN 1"/>
    <property type="match status" value="1"/>
</dbReference>
<dbReference type="PROSITE" id="PS50802">
    <property type="entry name" value="OTU"/>
    <property type="match status" value="1"/>
</dbReference>
<gene>
    <name evidence="11" type="ORF">WMY93_030186</name>
</gene>
<evidence type="ECO:0000256" key="6">
    <source>
        <dbReference type="ARBA" id="ARBA00022807"/>
    </source>
</evidence>
<comment type="catalytic activity">
    <reaction evidence="1">
        <text>Thiol-dependent hydrolysis of ester, thioester, amide, peptide and isopeptide bonds formed by the C-terminal Gly of ubiquitin (a 76-residue protein attached to proteins as an intracellular targeting signal).</text>
        <dbReference type="EC" id="3.4.19.12"/>
    </reaction>
</comment>
<evidence type="ECO:0000256" key="4">
    <source>
        <dbReference type="ARBA" id="ARBA00022786"/>
    </source>
</evidence>
<evidence type="ECO:0000256" key="1">
    <source>
        <dbReference type="ARBA" id="ARBA00000707"/>
    </source>
</evidence>
<evidence type="ECO:0000313" key="12">
    <source>
        <dbReference type="Proteomes" id="UP001460270"/>
    </source>
</evidence>
<dbReference type="EC" id="3.4.19.12" evidence="2"/>
<feature type="domain" description="OTU" evidence="10">
    <location>
        <begin position="292"/>
        <end position="421"/>
    </location>
</feature>
<evidence type="ECO:0000313" key="11">
    <source>
        <dbReference type="EMBL" id="KAK7881777.1"/>
    </source>
</evidence>
<dbReference type="FunFam" id="3.90.70.80:FF:000010">
    <property type="entry name" value="OTU domain-containing protein 1"/>
    <property type="match status" value="1"/>
</dbReference>
<dbReference type="Pfam" id="PF02338">
    <property type="entry name" value="OTU"/>
    <property type="match status" value="1"/>
</dbReference>
<comment type="function">
    <text evidence="7">Deubiquitinating enzyme that specifically hydrolyzes 'Lys-63'-linked polyubiquitin to monoubiquitin. Required for the stability and translation of a subset mRNAs with a high abundance of rare codons by mediating deubiquitination of 40S ribosomal protein RPS10/eS10, thereby antagonizing ZNF598-mediated 40S ubiquitination. The abundance of rare codons in mRNAs can limit the translation rate and can lead to ribosome collisions that trigger activation of ribosome quality control (RQC) pathway by ZNF598. OTUD1-mediated deubiquitination prevents activation of the RQC and subsequent dissociation of ribosomes and stimulates formation of polysomes and translation.</text>
</comment>
<keyword evidence="5" id="KW-0378">Hydrolase</keyword>
<evidence type="ECO:0000256" key="8">
    <source>
        <dbReference type="ARBA" id="ARBA00074858"/>
    </source>
</evidence>
<evidence type="ECO:0000256" key="9">
    <source>
        <dbReference type="SAM" id="MobiDB-lite"/>
    </source>
</evidence>
<keyword evidence="3" id="KW-0645">Protease</keyword>
<dbReference type="InterPro" id="IPR038765">
    <property type="entry name" value="Papain-like_cys_pep_sf"/>
</dbReference>
<keyword evidence="6" id="KW-0788">Thiol protease</keyword>
<keyword evidence="12" id="KW-1185">Reference proteome</keyword>
<dbReference type="GO" id="GO:0004843">
    <property type="term" value="F:cysteine-type deubiquitinase activity"/>
    <property type="evidence" value="ECO:0007669"/>
    <property type="project" value="UniProtKB-EC"/>
</dbReference>
<dbReference type="AlphaFoldDB" id="A0AAW0MLZ8"/>
<dbReference type="Proteomes" id="UP001460270">
    <property type="component" value="Unassembled WGS sequence"/>
</dbReference>
<dbReference type="InterPro" id="IPR003323">
    <property type="entry name" value="OTU_dom"/>
</dbReference>
<feature type="compositionally biased region" description="Low complexity" evidence="9">
    <location>
        <begin position="64"/>
        <end position="77"/>
    </location>
</feature>
<keyword evidence="4" id="KW-0833">Ubl conjugation pathway</keyword>
<sequence length="466" mass="52579">MMLLSPFRNSPAEAFAIKESDKMQLYNSALTHYPKPSRKVTITLRTAPERHTGNTSTSSEVDCSGFDSQPDSSSSTDGEPQELQEGASSANMPAFSCYEASSMRPIYFTSTAEIMIRRADGVERSVPIHIVRESKKSPCPSPVAHNGSTNYRECDMFEDFMEDLKNGFDTEQLQPKCSDLHTNTHFHSDVGQAHTEEQEVCRPADSGMNSTSRINGWTSTHDEELMPSEPEDSEEVLTQQMCEQSLAGRERGEFELSVLQEGPSHKGDINTKVQRYLAEVETQNKYLEEHHKFRYHIIPDGNCLYRAVCKAVYGDQARHSELREQTVHHIADHLDEFNPIIEGDVCEFLINAAQDGAWAGYPELLAMSQMLNVNIQLTTGGSLESPTVSTMLHYLGEEDMNKPEIWLSWLSNGHYDALLDQCVPNPEYEEWCRHSQMQRKRDEELAKSMAVSLSKMYIEQNGDSGK</sequence>
<dbReference type="GO" id="GO:0070536">
    <property type="term" value="P:protein K63-linked deubiquitination"/>
    <property type="evidence" value="ECO:0007669"/>
    <property type="project" value="TreeGrafter"/>
</dbReference>
<accession>A0AAW0MLZ8</accession>
<dbReference type="EMBL" id="JBBPFD010000022">
    <property type="protein sequence ID" value="KAK7881777.1"/>
    <property type="molecule type" value="Genomic_DNA"/>
</dbReference>
<evidence type="ECO:0000259" key="10">
    <source>
        <dbReference type="PROSITE" id="PS50802"/>
    </source>
</evidence>
<feature type="region of interest" description="Disordered" evidence="9">
    <location>
        <begin position="37"/>
        <end position="90"/>
    </location>
</feature>
<evidence type="ECO:0000256" key="2">
    <source>
        <dbReference type="ARBA" id="ARBA00012759"/>
    </source>
</evidence>
<reference evidence="12" key="1">
    <citation type="submission" date="2024-04" db="EMBL/GenBank/DDBJ databases">
        <title>Salinicola lusitanus LLJ914,a marine bacterium isolated from the Okinawa Trough.</title>
        <authorList>
            <person name="Li J."/>
        </authorList>
    </citation>
    <scope>NUCLEOTIDE SEQUENCE [LARGE SCALE GENOMIC DNA]</scope>
</reference>
<protein>
    <recommendedName>
        <fullName evidence="8">OTU domain-containing protein 1</fullName>
        <ecNumber evidence="2">3.4.19.12</ecNumber>
    </recommendedName>
</protein>
<dbReference type="PANTHER" id="PTHR12419">
    <property type="entry name" value="OTU DOMAIN CONTAINING PROTEIN"/>
    <property type="match status" value="1"/>
</dbReference>
<evidence type="ECO:0000256" key="7">
    <source>
        <dbReference type="ARBA" id="ARBA00057633"/>
    </source>
</evidence>
<name>A0AAW0MLZ8_9GOBI</name>
<dbReference type="Gene3D" id="3.90.70.80">
    <property type="match status" value="1"/>
</dbReference>
<comment type="caution">
    <text evidence="11">The sequence shown here is derived from an EMBL/GenBank/DDBJ whole genome shotgun (WGS) entry which is preliminary data.</text>
</comment>
<evidence type="ECO:0000256" key="3">
    <source>
        <dbReference type="ARBA" id="ARBA00022670"/>
    </source>
</evidence>
<dbReference type="CDD" id="cd22747">
    <property type="entry name" value="OTU_OTUD1"/>
    <property type="match status" value="1"/>
</dbReference>
<dbReference type="SUPFAM" id="SSF54001">
    <property type="entry name" value="Cysteine proteinases"/>
    <property type="match status" value="1"/>
</dbReference>
<organism evidence="11 12">
    <name type="scientific">Mugilogobius chulae</name>
    <name type="common">yellowstripe goby</name>
    <dbReference type="NCBI Taxonomy" id="88201"/>
    <lineage>
        <taxon>Eukaryota</taxon>
        <taxon>Metazoa</taxon>
        <taxon>Chordata</taxon>
        <taxon>Craniata</taxon>
        <taxon>Vertebrata</taxon>
        <taxon>Euteleostomi</taxon>
        <taxon>Actinopterygii</taxon>
        <taxon>Neopterygii</taxon>
        <taxon>Teleostei</taxon>
        <taxon>Neoteleostei</taxon>
        <taxon>Acanthomorphata</taxon>
        <taxon>Gobiaria</taxon>
        <taxon>Gobiiformes</taxon>
        <taxon>Gobioidei</taxon>
        <taxon>Gobiidae</taxon>
        <taxon>Gobionellinae</taxon>
        <taxon>Mugilogobius</taxon>
    </lineage>
</organism>
<dbReference type="GO" id="GO:0006508">
    <property type="term" value="P:proteolysis"/>
    <property type="evidence" value="ECO:0007669"/>
    <property type="project" value="UniProtKB-KW"/>
</dbReference>
<evidence type="ECO:0000256" key="5">
    <source>
        <dbReference type="ARBA" id="ARBA00022801"/>
    </source>
</evidence>
<proteinExistence type="predicted"/>
<dbReference type="InterPro" id="IPR047834">
    <property type="entry name" value="OTUD1_OTU"/>
</dbReference>